<feature type="chain" id="PRO_5047445703" evidence="1">
    <location>
        <begin position="26"/>
        <end position="107"/>
    </location>
</feature>
<keyword evidence="1" id="KW-0732">Signal</keyword>
<reference evidence="2 3" key="1">
    <citation type="submission" date="2020-08" db="EMBL/GenBank/DDBJ databases">
        <title>Arenibacter gaetbuli sp. nov., isolated from a sand dune.</title>
        <authorList>
            <person name="Park S."/>
            <person name="Yoon J.-H."/>
        </authorList>
    </citation>
    <scope>NUCLEOTIDE SEQUENCE [LARGE SCALE GENOMIC DNA]</scope>
    <source>
        <strain evidence="2 3">BSSL-BM3</strain>
    </source>
</reference>
<organism evidence="2 3">
    <name type="scientific">Arenibacter arenosicollis</name>
    <dbReference type="NCBI Taxonomy" id="2762274"/>
    <lineage>
        <taxon>Bacteria</taxon>
        <taxon>Pseudomonadati</taxon>
        <taxon>Bacteroidota</taxon>
        <taxon>Flavobacteriia</taxon>
        <taxon>Flavobacteriales</taxon>
        <taxon>Flavobacteriaceae</taxon>
        <taxon>Arenibacter</taxon>
    </lineage>
</organism>
<keyword evidence="3" id="KW-1185">Reference proteome</keyword>
<accession>A0ABR7QLT1</accession>
<evidence type="ECO:0000313" key="3">
    <source>
        <dbReference type="Proteomes" id="UP000618952"/>
    </source>
</evidence>
<evidence type="ECO:0000256" key="1">
    <source>
        <dbReference type="SAM" id="SignalP"/>
    </source>
</evidence>
<name>A0ABR7QLT1_9FLAO</name>
<sequence length="107" mass="11632">MNVILTYRKLVFVVLCMANANFSSAQSIKILPGKIDAIKVDATVSPNEILGTSIFQIPNYFIWGARAIKGEDGMPQYLYAAGAVGNVNSKNDGSSFNVQFPLEVVME</sequence>
<comment type="caution">
    <text evidence="2">The sequence shown here is derived from an EMBL/GenBank/DDBJ whole genome shotgun (WGS) entry which is preliminary data.</text>
</comment>
<evidence type="ECO:0000313" key="2">
    <source>
        <dbReference type="EMBL" id="MBC8768074.1"/>
    </source>
</evidence>
<dbReference type="Proteomes" id="UP000618952">
    <property type="component" value="Unassembled WGS sequence"/>
</dbReference>
<dbReference type="EMBL" id="JACLHY010000006">
    <property type="protein sequence ID" value="MBC8768074.1"/>
    <property type="molecule type" value="Genomic_DNA"/>
</dbReference>
<gene>
    <name evidence="2" type="ORF">H4O18_08725</name>
</gene>
<dbReference type="RefSeq" id="WP_187583536.1">
    <property type="nucleotide sequence ID" value="NZ_JACLHY010000006.1"/>
</dbReference>
<proteinExistence type="predicted"/>
<protein>
    <submittedName>
        <fullName evidence="2">Uncharacterized protein</fullName>
    </submittedName>
</protein>
<feature type="signal peptide" evidence="1">
    <location>
        <begin position="1"/>
        <end position="25"/>
    </location>
</feature>